<accession>A0A0C9ZLG5</accession>
<evidence type="ECO:0000313" key="4">
    <source>
        <dbReference type="Proteomes" id="UP000054018"/>
    </source>
</evidence>
<feature type="region of interest" description="Disordered" evidence="1">
    <location>
        <begin position="386"/>
        <end position="458"/>
    </location>
</feature>
<dbReference type="PANTHER" id="PTHR45691:SF6">
    <property type="entry name" value="PROTEIN DIAPHANOUS"/>
    <property type="match status" value="1"/>
</dbReference>
<dbReference type="PANTHER" id="PTHR45691">
    <property type="entry name" value="PROTEIN DIAPHANOUS"/>
    <property type="match status" value="1"/>
</dbReference>
<protein>
    <recommendedName>
        <fullName evidence="2">Wbp11/ELF5/Saf1 N-terminal domain-containing protein</fullName>
    </recommendedName>
</protein>
<keyword evidence="4" id="KW-1185">Reference proteome</keyword>
<evidence type="ECO:0000256" key="1">
    <source>
        <dbReference type="SAM" id="MobiDB-lite"/>
    </source>
</evidence>
<evidence type="ECO:0000259" key="2">
    <source>
        <dbReference type="Pfam" id="PF09429"/>
    </source>
</evidence>
<dbReference type="AlphaFoldDB" id="A0A0C9ZLG5"/>
<gene>
    <name evidence="3" type="ORF">PISMIDRAFT_6373</name>
</gene>
<feature type="compositionally biased region" description="Pro residues" evidence="1">
    <location>
        <begin position="237"/>
        <end position="258"/>
    </location>
</feature>
<feature type="region of interest" description="Disordered" evidence="1">
    <location>
        <begin position="90"/>
        <end position="374"/>
    </location>
</feature>
<dbReference type="OrthoDB" id="205569at2759"/>
<sequence>MTKGKGQNPADAYRKALRKKELKKARLFASFSNKAERTKTREFALVKKDTHDMEDEIKRLETATDLSAADNSRLAELKAELAKVMAKKEEYVKDHPEHRKLVFRQRRDKDSDQPPVPSGEQKRNVFDKRGLPRHPERSIYYDPVMNPYGVPPPGMPYIERPLREDEVASDEDGSVTNSVLTPSVTQYVSDTDDDIVMPAGPPPGSSVENGDGDSDDDIPMPEGPPPSVLQNQGSTLPLPPLPAFVPGLPPPPPPPLPSFTPRLPAGFVPPPPPPPGFAGNFHPPYPSGIHGTFPQPPGLTPPLAPPPGFFPRHSATTHDSFSPISHRLDQVQPANGAVTGRSSLPPKPSTPVSASLTAHAASSSATISAGPQLRDLKKEATAFVPSSLKRKKASGSSATVPRINAAPSVGREGSESRELPLAARPDLVSTLRDQLGAPPPPVREVSSDGAAPEAKNDYQKFLEEMSDILGKPE</sequence>
<reference evidence="4" key="2">
    <citation type="submission" date="2015-01" db="EMBL/GenBank/DDBJ databases">
        <title>Evolutionary Origins and Diversification of the Mycorrhizal Mutualists.</title>
        <authorList>
            <consortium name="DOE Joint Genome Institute"/>
            <consortium name="Mycorrhizal Genomics Consortium"/>
            <person name="Kohler A."/>
            <person name="Kuo A."/>
            <person name="Nagy L.G."/>
            <person name="Floudas D."/>
            <person name="Copeland A."/>
            <person name="Barry K.W."/>
            <person name="Cichocki N."/>
            <person name="Veneault-Fourrey C."/>
            <person name="LaButti K."/>
            <person name="Lindquist E.A."/>
            <person name="Lipzen A."/>
            <person name="Lundell T."/>
            <person name="Morin E."/>
            <person name="Murat C."/>
            <person name="Riley R."/>
            <person name="Ohm R."/>
            <person name="Sun H."/>
            <person name="Tunlid A."/>
            <person name="Henrissat B."/>
            <person name="Grigoriev I.V."/>
            <person name="Hibbett D.S."/>
            <person name="Martin F."/>
        </authorList>
    </citation>
    <scope>NUCLEOTIDE SEQUENCE [LARGE SCALE GENOMIC DNA]</scope>
    <source>
        <strain evidence="4">441</strain>
    </source>
</reference>
<feature type="compositionally biased region" description="Low complexity" evidence="1">
    <location>
        <begin position="353"/>
        <end position="369"/>
    </location>
</feature>
<feature type="domain" description="Wbp11/ELF5/Saf1 N-terminal" evidence="2">
    <location>
        <begin position="4"/>
        <end position="85"/>
    </location>
</feature>
<dbReference type="InterPro" id="IPR019007">
    <property type="entry name" value="Wbp11/ELF5/Saf1_N"/>
</dbReference>
<dbReference type="InterPro" id="IPR051412">
    <property type="entry name" value="Formin_Homology_Diaphanous_sf"/>
</dbReference>
<dbReference type="HOGENOM" id="CLU_040947_0_0_1"/>
<dbReference type="GO" id="GO:0006396">
    <property type="term" value="P:RNA processing"/>
    <property type="evidence" value="ECO:0007669"/>
    <property type="project" value="InterPro"/>
</dbReference>
<feature type="compositionally biased region" description="Pro residues" evidence="1">
    <location>
        <begin position="267"/>
        <end position="276"/>
    </location>
</feature>
<dbReference type="Pfam" id="PF12622">
    <property type="entry name" value="NpwBP"/>
    <property type="match status" value="1"/>
</dbReference>
<reference evidence="3 4" key="1">
    <citation type="submission" date="2014-04" db="EMBL/GenBank/DDBJ databases">
        <authorList>
            <consortium name="DOE Joint Genome Institute"/>
            <person name="Kuo A."/>
            <person name="Kohler A."/>
            <person name="Costa M.D."/>
            <person name="Nagy L.G."/>
            <person name="Floudas D."/>
            <person name="Copeland A."/>
            <person name="Barry K.W."/>
            <person name="Cichocki N."/>
            <person name="Veneault-Fourrey C."/>
            <person name="LaButti K."/>
            <person name="Lindquist E.A."/>
            <person name="Lipzen A."/>
            <person name="Lundell T."/>
            <person name="Morin E."/>
            <person name="Murat C."/>
            <person name="Sun H."/>
            <person name="Tunlid A."/>
            <person name="Henrissat B."/>
            <person name="Grigoriev I.V."/>
            <person name="Hibbett D.S."/>
            <person name="Martin F."/>
            <person name="Nordberg H.P."/>
            <person name="Cantor M.N."/>
            <person name="Hua S.X."/>
        </authorList>
    </citation>
    <scope>NUCLEOTIDE SEQUENCE [LARGE SCALE GENOMIC DNA]</scope>
    <source>
        <strain evidence="3 4">441</strain>
    </source>
</reference>
<feature type="compositionally biased region" description="Acidic residues" evidence="1">
    <location>
        <begin position="210"/>
        <end position="219"/>
    </location>
</feature>
<feature type="compositionally biased region" description="Basic and acidic residues" evidence="1">
    <location>
        <begin position="90"/>
        <end position="112"/>
    </location>
</feature>
<dbReference type="Pfam" id="PF09429">
    <property type="entry name" value="Wbp11"/>
    <property type="match status" value="1"/>
</dbReference>
<dbReference type="GO" id="GO:0005884">
    <property type="term" value="C:actin filament"/>
    <property type="evidence" value="ECO:0007669"/>
    <property type="project" value="TreeGrafter"/>
</dbReference>
<feature type="compositionally biased region" description="Basic and acidic residues" evidence="1">
    <location>
        <begin position="120"/>
        <end position="139"/>
    </location>
</feature>
<dbReference type="Proteomes" id="UP000054018">
    <property type="component" value="Unassembled WGS sequence"/>
</dbReference>
<feature type="compositionally biased region" description="Pro residues" evidence="1">
    <location>
        <begin position="294"/>
        <end position="309"/>
    </location>
</feature>
<dbReference type="STRING" id="765257.A0A0C9ZLG5"/>
<dbReference type="GO" id="GO:0030041">
    <property type="term" value="P:actin filament polymerization"/>
    <property type="evidence" value="ECO:0007669"/>
    <property type="project" value="TreeGrafter"/>
</dbReference>
<evidence type="ECO:0000313" key="3">
    <source>
        <dbReference type="EMBL" id="KIK30286.1"/>
    </source>
</evidence>
<organism evidence="3 4">
    <name type="scientific">Pisolithus microcarpus 441</name>
    <dbReference type="NCBI Taxonomy" id="765257"/>
    <lineage>
        <taxon>Eukaryota</taxon>
        <taxon>Fungi</taxon>
        <taxon>Dikarya</taxon>
        <taxon>Basidiomycota</taxon>
        <taxon>Agaricomycotina</taxon>
        <taxon>Agaricomycetes</taxon>
        <taxon>Agaricomycetidae</taxon>
        <taxon>Boletales</taxon>
        <taxon>Sclerodermatineae</taxon>
        <taxon>Pisolithaceae</taxon>
        <taxon>Pisolithus</taxon>
    </lineage>
</organism>
<name>A0A0C9ZLG5_9AGAM</name>
<dbReference type="EMBL" id="KN833687">
    <property type="protein sequence ID" value="KIK30286.1"/>
    <property type="molecule type" value="Genomic_DNA"/>
</dbReference>
<feature type="compositionally biased region" description="Polar residues" evidence="1">
    <location>
        <begin position="174"/>
        <end position="189"/>
    </location>
</feature>
<proteinExistence type="predicted"/>